<evidence type="ECO:0000256" key="2">
    <source>
        <dbReference type="ARBA" id="ARBA00005992"/>
    </source>
</evidence>
<protein>
    <submittedName>
        <fullName evidence="10">L,D-transpeptidase family protein</fullName>
    </submittedName>
</protein>
<dbReference type="InterPro" id="IPR036365">
    <property type="entry name" value="PGBD-like_sf"/>
</dbReference>
<evidence type="ECO:0000256" key="4">
    <source>
        <dbReference type="ARBA" id="ARBA00022960"/>
    </source>
</evidence>
<reference evidence="10" key="1">
    <citation type="submission" date="2024-08" db="EMBL/GenBank/DDBJ databases">
        <authorList>
            <person name="Chaddad Z."/>
            <person name="Lamrabet M."/>
            <person name="Bouhnik O."/>
            <person name="Alami S."/>
            <person name="Wipf D."/>
            <person name="Courty P.E."/>
            <person name="Missbah El Idrissi M."/>
        </authorList>
    </citation>
    <scope>NUCLEOTIDE SEQUENCE</scope>
    <source>
        <strain evidence="10">LLZ17</strain>
    </source>
</reference>
<dbReference type="InterPro" id="IPR038063">
    <property type="entry name" value="Transpep_catalytic_dom"/>
</dbReference>
<evidence type="ECO:0000256" key="5">
    <source>
        <dbReference type="ARBA" id="ARBA00022984"/>
    </source>
</evidence>
<evidence type="ECO:0000313" key="10">
    <source>
        <dbReference type="EMBL" id="XDV60230.1"/>
    </source>
</evidence>
<keyword evidence="5 7" id="KW-0573">Peptidoglycan synthesis</keyword>
<dbReference type="GO" id="GO:0008360">
    <property type="term" value="P:regulation of cell shape"/>
    <property type="evidence" value="ECO:0007669"/>
    <property type="project" value="UniProtKB-UniRule"/>
</dbReference>
<dbReference type="GO" id="GO:0005576">
    <property type="term" value="C:extracellular region"/>
    <property type="evidence" value="ECO:0007669"/>
    <property type="project" value="TreeGrafter"/>
</dbReference>
<dbReference type="Gene3D" id="1.10.101.10">
    <property type="entry name" value="PGBD-like superfamily/PGBD"/>
    <property type="match status" value="1"/>
</dbReference>
<dbReference type="RefSeq" id="WP_369725594.1">
    <property type="nucleotide sequence ID" value="NZ_CP165734.1"/>
</dbReference>
<sequence>MSRVLAALVLWLVAATPALAARLDAAAINEAALPTKLPGRDKPNASIAKLEILLDRARFSPGEIDGKLGENAQKALTAFADANGLTFDKAITPELWDKLAATADGPVIVDYRIADADVKGPFLKKLPTRMEQMKSLPALSYTSPREALAEKFHMSEELLAKINPGKKFDRPGETIAVANVDLKPDPMPVARIEVDKTRQTLKAFDASGQLLAFYPATVGSSEKPTPSGTLKVTDAHENPTYRYNPDYKFAGVKSRKPFTIKPGPNNPVGSYWINLSAQGYGIHGTAYPGKISKSESHGCVRLTNWDAHTLGASVKRGTPVAFLDAPTEASSKVSQQATTKSPPN</sequence>
<feature type="active site" description="Nucleophile" evidence="7">
    <location>
        <position position="299"/>
    </location>
</feature>
<keyword evidence="8" id="KW-0732">Signal</keyword>
<evidence type="ECO:0000256" key="6">
    <source>
        <dbReference type="ARBA" id="ARBA00023316"/>
    </source>
</evidence>
<proteinExistence type="inferred from homology"/>
<dbReference type="PROSITE" id="PS52029">
    <property type="entry name" value="LD_TPASE"/>
    <property type="match status" value="1"/>
</dbReference>
<dbReference type="CDD" id="cd16913">
    <property type="entry name" value="YkuD_like"/>
    <property type="match status" value="1"/>
</dbReference>
<dbReference type="PANTHER" id="PTHR30582">
    <property type="entry name" value="L,D-TRANSPEPTIDASE"/>
    <property type="match status" value="1"/>
</dbReference>
<evidence type="ECO:0000256" key="8">
    <source>
        <dbReference type="SAM" id="SignalP"/>
    </source>
</evidence>
<dbReference type="Gene3D" id="2.40.440.10">
    <property type="entry name" value="L,D-transpeptidase catalytic domain-like"/>
    <property type="match status" value="1"/>
</dbReference>
<organism evidence="10">
    <name type="scientific">Bradyrhizobium sp. LLZ17</name>
    <dbReference type="NCBI Taxonomy" id="3239388"/>
    <lineage>
        <taxon>Bacteria</taxon>
        <taxon>Pseudomonadati</taxon>
        <taxon>Pseudomonadota</taxon>
        <taxon>Alphaproteobacteria</taxon>
        <taxon>Hyphomicrobiales</taxon>
        <taxon>Nitrobacteraceae</taxon>
        <taxon>Bradyrhizobium</taxon>
    </lineage>
</organism>
<evidence type="ECO:0000256" key="3">
    <source>
        <dbReference type="ARBA" id="ARBA00022679"/>
    </source>
</evidence>
<evidence type="ECO:0000256" key="1">
    <source>
        <dbReference type="ARBA" id="ARBA00004752"/>
    </source>
</evidence>
<feature type="active site" description="Proton donor/acceptor" evidence="7">
    <location>
        <position position="283"/>
    </location>
</feature>
<name>A0AB39XQU3_9BRAD</name>
<evidence type="ECO:0000256" key="7">
    <source>
        <dbReference type="PROSITE-ProRule" id="PRU01373"/>
    </source>
</evidence>
<feature type="chain" id="PRO_5044272691" evidence="8">
    <location>
        <begin position="21"/>
        <end position="344"/>
    </location>
</feature>
<accession>A0AB39XQU3</accession>
<dbReference type="GO" id="GO:0016740">
    <property type="term" value="F:transferase activity"/>
    <property type="evidence" value="ECO:0007669"/>
    <property type="project" value="UniProtKB-KW"/>
</dbReference>
<dbReference type="SUPFAM" id="SSF47090">
    <property type="entry name" value="PGBD-like"/>
    <property type="match status" value="1"/>
</dbReference>
<dbReference type="GO" id="GO:0071555">
    <property type="term" value="P:cell wall organization"/>
    <property type="evidence" value="ECO:0007669"/>
    <property type="project" value="UniProtKB-UniRule"/>
</dbReference>
<keyword evidence="6 7" id="KW-0961">Cell wall biogenesis/degradation</keyword>
<dbReference type="GO" id="GO:0071972">
    <property type="term" value="F:peptidoglycan L,D-transpeptidase activity"/>
    <property type="evidence" value="ECO:0007669"/>
    <property type="project" value="TreeGrafter"/>
</dbReference>
<gene>
    <name evidence="10" type="ORF">AB8Z38_13250</name>
</gene>
<keyword evidence="3" id="KW-0808">Transferase</keyword>
<evidence type="ECO:0000259" key="9">
    <source>
        <dbReference type="PROSITE" id="PS52029"/>
    </source>
</evidence>
<dbReference type="SUPFAM" id="SSF141523">
    <property type="entry name" value="L,D-transpeptidase catalytic domain-like"/>
    <property type="match status" value="1"/>
</dbReference>
<feature type="domain" description="L,D-TPase catalytic" evidence="9">
    <location>
        <begin position="190"/>
        <end position="323"/>
    </location>
</feature>
<dbReference type="Pfam" id="PF03734">
    <property type="entry name" value="YkuD"/>
    <property type="match status" value="1"/>
</dbReference>
<comment type="similarity">
    <text evidence="2">Belongs to the YkuD family.</text>
</comment>
<feature type="signal peptide" evidence="8">
    <location>
        <begin position="1"/>
        <end position="20"/>
    </location>
</feature>
<dbReference type="EMBL" id="CP165734">
    <property type="protein sequence ID" value="XDV60230.1"/>
    <property type="molecule type" value="Genomic_DNA"/>
</dbReference>
<dbReference type="InterPro" id="IPR050979">
    <property type="entry name" value="LD-transpeptidase"/>
</dbReference>
<dbReference type="GO" id="GO:0018104">
    <property type="term" value="P:peptidoglycan-protein cross-linking"/>
    <property type="evidence" value="ECO:0007669"/>
    <property type="project" value="TreeGrafter"/>
</dbReference>
<comment type="pathway">
    <text evidence="1 7">Cell wall biogenesis; peptidoglycan biosynthesis.</text>
</comment>
<dbReference type="InterPro" id="IPR005490">
    <property type="entry name" value="LD_TPept_cat_dom"/>
</dbReference>
<dbReference type="InterPro" id="IPR036366">
    <property type="entry name" value="PGBDSf"/>
</dbReference>
<keyword evidence="4 7" id="KW-0133">Cell shape</keyword>
<dbReference type="AlphaFoldDB" id="A0AB39XQU3"/>
<dbReference type="PANTHER" id="PTHR30582:SF30">
    <property type="entry name" value="BLR4375 PROTEIN"/>
    <property type="match status" value="1"/>
</dbReference>